<evidence type="ECO:0000256" key="2">
    <source>
        <dbReference type="ARBA" id="ARBA00023002"/>
    </source>
</evidence>
<dbReference type="KEGG" id="awd:AWOD_I_0902"/>
<name>A0A090IRQ0_9GAMM</name>
<dbReference type="PANTHER" id="PTHR24321">
    <property type="entry name" value="DEHYDROGENASES, SHORT CHAIN"/>
    <property type="match status" value="1"/>
</dbReference>
<dbReference type="Pfam" id="PF00106">
    <property type="entry name" value="adh_short"/>
    <property type="match status" value="1"/>
</dbReference>
<evidence type="ECO:0000256" key="1">
    <source>
        <dbReference type="ARBA" id="ARBA00006484"/>
    </source>
</evidence>
<evidence type="ECO:0000313" key="4">
    <source>
        <dbReference type="Proteomes" id="UP000032427"/>
    </source>
</evidence>
<dbReference type="PRINTS" id="PR00081">
    <property type="entry name" value="GDHRDH"/>
</dbReference>
<sequence length="223" mass="24779">MKIEHSTILITSAGNFMGRAVACHFASLGALLIIADSNSDALIETHRLCSQLNENVISFELKDQSSESICHLFNSIDNQFSHGIDVLINNYTDVALPSLFTPHQSHCSFQLTELATTLFTYGQFAAQHMRDHNKEGVIINLGYHEHSQQEKTIESSTALLAGLTKSWAKELNPFNIRIGGVAPRFSSASSELNFNSINQELIKNTEYILENDYFNGRIIEATA</sequence>
<keyword evidence="2" id="KW-0560">Oxidoreductase</keyword>
<evidence type="ECO:0000313" key="3">
    <source>
        <dbReference type="EMBL" id="CED70995.1"/>
    </source>
</evidence>
<dbReference type="CDD" id="cd05233">
    <property type="entry name" value="SDR_c"/>
    <property type="match status" value="1"/>
</dbReference>
<dbReference type="Proteomes" id="UP000032427">
    <property type="component" value="Chromosome 1"/>
</dbReference>
<dbReference type="GO" id="GO:0016491">
    <property type="term" value="F:oxidoreductase activity"/>
    <property type="evidence" value="ECO:0007669"/>
    <property type="project" value="UniProtKB-KW"/>
</dbReference>
<reference evidence="4" key="1">
    <citation type="submission" date="2014-09" db="EMBL/GenBank/DDBJ databases">
        <authorList>
            <person name="Hjerde E."/>
        </authorList>
    </citation>
    <scope>NUCLEOTIDE SEQUENCE [LARGE SCALE GENOMIC DNA]</scope>
    <source>
        <strain evidence="4">06/09/139</strain>
    </source>
</reference>
<dbReference type="InterPro" id="IPR002347">
    <property type="entry name" value="SDR_fam"/>
</dbReference>
<dbReference type="OrthoDB" id="5918124at2"/>
<dbReference type="InterPro" id="IPR036291">
    <property type="entry name" value="NAD(P)-bd_dom_sf"/>
</dbReference>
<organism evidence="3 4">
    <name type="scientific">Aliivibrio wodanis</name>
    <dbReference type="NCBI Taxonomy" id="80852"/>
    <lineage>
        <taxon>Bacteria</taxon>
        <taxon>Pseudomonadati</taxon>
        <taxon>Pseudomonadota</taxon>
        <taxon>Gammaproteobacteria</taxon>
        <taxon>Vibrionales</taxon>
        <taxon>Vibrionaceae</taxon>
        <taxon>Aliivibrio</taxon>
    </lineage>
</organism>
<protein>
    <recommendedName>
        <fullName evidence="5">Short chain dehydrogenase</fullName>
    </recommendedName>
</protein>
<accession>A0A090IRQ0</accession>
<dbReference type="HOGENOM" id="CLU_1224325_0_0_6"/>
<dbReference type="PATRIC" id="fig|80852.17.peg.915"/>
<dbReference type="PANTHER" id="PTHR24321:SF8">
    <property type="entry name" value="ESTRADIOL 17-BETA-DEHYDROGENASE 8-RELATED"/>
    <property type="match status" value="1"/>
</dbReference>
<dbReference type="AlphaFoldDB" id="A0A090IRQ0"/>
<dbReference type="Gene3D" id="3.40.50.720">
    <property type="entry name" value="NAD(P)-binding Rossmann-like Domain"/>
    <property type="match status" value="1"/>
</dbReference>
<dbReference type="STRING" id="80852.AWOD_I_0902"/>
<comment type="similarity">
    <text evidence="1">Belongs to the short-chain dehydrogenases/reductases (SDR) family.</text>
</comment>
<gene>
    <name evidence="3" type="ORF">AWOD_I_0902</name>
</gene>
<dbReference type="GeneID" id="28540470"/>
<dbReference type="EMBL" id="LN554846">
    <property type="protein sequence ID" value="CED70995.1"/>
    <property type="molecule type" value="Genomic_DNA"/>
</dbReference>
<keyword evidence="4" id="KW-1185">Reference proteome</keyword>
<proteinExistence type="inferred from homology"/>
<dbReference type="NCBIfam" id="NF006464">
    <property type="entry name" value="PRK08862.1"/>
    <property type="match status" value="1"/>
</dbReference>
<evidence type="ECO:0008006" key="5">
    <source>
        <dbReference type="Google" id="ProtNLM"/>
    </source>
</evidence>
<dbReference type="SUPFAM" id="SSF51735">
    <property type="entry name" value="NAD(P)-binding Rossmann-fold domains"/>
    <property type="match status" value="1"/>
</dbReference>